<dbReference type="EMBL" id="QJPH01000353">
    <property type="protein sequence ID" value="PZN76717.1"/>
    <property type="molecule type" value="Genomic_DNA"/>
</dbReference>
<accession>A0A2W4T1V2</accession>
<organism evidence="1 2">
    <name type="scientific">Candidatus Methylumidiphilus alinenensis</name>
    <dbReference type="NCBI Taxonomy" id="2202197"/>
    <lineage>
        <taxon>Bacteria</taxon>
        <taxon>Pseudomonadati</taxon>
        <taxon>Pseudomonadota</taxon>
        <taxon>Gammaproteobacteria</taxon>
        <taxon>Methylococcales</taxon>
        <taxon>Candidatus Methylumidiphilus</taxon>
    </lineage>
</organism>
<evidence type="ECO:0000313" key="1">
    <source>
        <dbReference type="EMBL" id="PZN76717.1"/>
    </source>
</evidence>
<name>A0A2W4T1V2_9GAMM</name>
<proteinExistence type="predicted"/>
<dbReference type="AlphaFoldDB" id="A0A2W4T1V2"/>
<dbReference type="Proteomes" id="UP000249396">
    <property type="component" value="Unassembled WGS sequence"/>
</dbReference>
<protein>
    <submittedName>
        <fullName evidence="1">Uncharacterized protein</fullName>
    </submittedName>
</protein>
<reference evidence="1 2" key="1">
    <citation type="journal article" date="2018" name="Aquat. Microb. Ecol.">
        <title>Gammaproteobacterial methanotrophs dominate.</title>
        <authorList>
            <person name="Rissanen A.J."/>
            <person name="Saarenheimo J."/>
            <person name="Tiirola M."/>
            <person name="Peura S."/>
            <person name="Aalto S.L."/>
            <person name="Karvinen A."/>
            <person name="Nykanen H."/>
        </authorList>
    </citation>
    <scope>NUCLEOTIDE SEQUENCE [LARGE SCALE GENOMIC DNA]</scope>
    <source>
        <strain evidence="1">AMbin10</strain>
    </source>
</reference>
<evidence type="ECO:0000313" key="2">
    <source>
        <dbReference type="Proteomes" id="UP000249396"/>
    </source>
</evidence>
<gene>
    <name evidence="1" type="ORF">DM484_16015</name>
</gene>
<sequence>MLVKNIVPIHSPEFVGLSTLFHNLERPYRLGDILKFNRTYQPIYGLLGKEEKRRAEEFVDNLVAGVESRDLVSKIFGVV</sequence>
<comment type="caution">
    <text evidence="1">The sequence shown here is derived from an EMBL/GenBank/DDBJ whole genome shotgun (WGS) entry which is preliminary data.</text>
</comment>